<dbReference type="EMBL" id="BOMS01000025">
    <property type="protein sequence ID" value="GIE65866.1"/>
    <property type="molecule type" value="Genomic_DNA"/>
</dbReference>
<evidence type="ECO:0000256" key="1">
    <source>
        <dbReference type="ARBA" id="ARBA00004141"/>
    </source>
</evidence>
<comment type="similarity">
    <text evidence="2">Belongs to the GtrA family.</text>
</comment>
<keyword evidence="5 7" id="KW-0472">Membrane</keyword>
<evidence type="ECO:0000256" key="3">
    <source>
        <dbReference type="ARBA" id="ARBA00022692"/>
    </source>
</evidence>
<dbReference type="PANTHER" id="PTHR38459">
    <property type="entry name" value="PROPHAGE BACTOPRENOL-LINKED GLUCOSE TRANSLOCASE HOMOLOG"/>
    <property type="match status" value="1"/>
</dbReference>
<evidence type="ECO:0000256" key="7">
    <source>
        <dbReference type="SAM" id="Phobius"/>
    </source>
</evidence>
<keyword evidence="4 7" id="KW-1133">Transmembrane helix</keyword>
<evidence type="ECO:0000313" key="10">
    <source>
        <dbReference type="Proteomes" id="UP000624709"/>
    </source>
</evidence>
<keyword evidence="3 7" id="KW-0812">Transmembrane</keyword>
<gene>
    <name evidence="9" type="ORF">Apa02nite_019740</name>
</gene>
<evidence type="ECO:0000256" key="5">
    <source>
        <dbReference type="ARBA" id="ARBA00023136"/>
    </source>
</evidence>
<feature type="transmembrane region" description="Helical" evidence="7">
    <location>
        <begin position="141"/>
        <end position="158"/>
    </location>
</feature>
<dbReference type="Proteomes" id="UP000624709">
    <property type="component" value="Unassembled WGS sequence"/>
</dbReference>
<dbReference type="Pfam" id="PF04138">
    <property type="entry name" value="GtrA_DPMS_TM"/>
    <property type="match status" value="1"/>
</dbReference>
<accession>A0ABQ4B5D2</accession>
<feature type="transmembrane region" description="Helical" evidence="7">
    <location>
        <begin position="107"/>
        <end position="129"/>
    </location>
</feature>
<keyword evidence="10" id="KW-1185">Reference proteome</keyword>
<evidence type="ECO:0000313" key="9">
    <source>
        <dbReference type="EMBL" id="GIE65866.1"/>
    </source>
</evidence>
<sequence length="185" mass="19468">MPTTTDPTGALPSRAVLSRAVSDLVRLPGGVARFFAAVLRRPKVARLVRYALSGGASALTHFAIGLAGVHVLHLRPVLASTAGFLASIAVSYLLQRAWVFRSTAGHALAGAKFLTVTAVAFTINTAVLWTGTELLSTPYPIVQPIALTLIPLINYSLNSRWTFATPTRPTPGRPHAGADPALPTP</sequence>
<organism evidence="9 10">
    <name type="scientific">Actinoplanes palleronii</name>
    <dbReference type="NCBI Taxonomy" id="113570"/>
    <lineage>
        <taxon>Bacteria</taxon>
        <taxon>Bacillati</taxon>
        <taxon>Actinomycetota</taxon>
        <taxon>Actinomycetes</taxon>
        <taxon>Micromonosporales</taxon>
        <taxon>Micromonosporaceae</taxon>
        <taxon>Actinoplanes</taxon>
    </lineage>
</organism>
<protein>
    <recommendedName>
        <fullName evidence="8">GtrA/DPMS transmembrane domain-containing protein</fullName>
    </recommendedName>
</protein>
<feature type="transmembrane region" description="Helical" evidence="7">
    <location>
        <begin position="77"/>
        <end position="95"/>
    </location>
</feature>
<feature type="transmembrane region" description="Helical" evidence="7">
    <location>
        <begin position="50"/>
        <end position="71"/>
    </location>
</feature>
<dbReference type="InterPro" id="IPR051401">
    <property type="entry name" value="GtrA_CellWall_Glycosyl"/>
</dbReference>
<evidence type="ECO:0000256" key="6">
    <source>
        <dbReference type="SAM" id="MobiDB-lite"/>
    </source>
</evidence>
<evidence type="ECO:0000256" key="2">
    <source>
        <dbReference type="ARBA" id="ARBA00009399"/>
    </source>
</evidence>
<name>A0ABQ4B5D2_9ACTN</name>
<reference evidence="9 10" key="1">
    <citation type="submission" date="2021-01" db="EMBL/GenBank/DDBJ databases">
        <title>Whole genome shotgun sequence of Actinoplanes palleronii NBRC 14916.</title>
        <authorList>
            <person name="Komaki H."/>
            <person name="Tamura T."/>
        </authorList>
    </citation>
    <scope>NUCLEOTIDE SEQUENCE [LARGE SCALE GENOMIC DNA]</scope>
    <source>
        <strain evidence="9 10">NBRC 14916</strain>
    </source>
</reference>
<evidence type="ECO:0000256" key="4">
    <source>
        <dbReference type="ARBA" id="ARBA00022989"/>
    </source>
</evidence>
<comment type="subcellular location">
    <subcellularLocation>
        <location evidence="1">Membrane</location>
        <topology evidence="1">Multi-pass membrane protein</topology>
    </subcellularLocation>
</comment>
<feature type="region of interest" description="Disordered" evidence="6">
    <location>
        <begin position="166"/>
        <end position="185"/>
    </location>
</feature>
<comment type="caution">
    <text evidence="9">The sequence shown here is derived from an EMBL/GenBank/DDBJ whole genome shotgun (WGS) entry which is preliminary data.</text>
</comment>
<evidence type="ECO:0000259" key="8">
    <source>
        <dbReference type="Pfam" id="PF04138"/>
    </source>
</evidence>
<dbReference type="PANTHER" id="PTHR38459:SF1">
    <property type="entry name" value="PROPHAGE BACTOPRENOL-LINKED GLUCOSE TRANSLOCASE HOMOLOG"/>
    <property type="match status" value="1"/>
</dbReference>
<proteinExistence type="inferred from homology"/>
<feature type="domain" description="GtrA/DPMS transmembrane" evidence="8">
    <location>
        <begin position="49"/>
        <end position="163"/>
    </location>
</feature>
<dbReference type="InterPro" id="IPR007267">
    <property type="entry name" value="GtrA_DPMS_TM"/>
</dbReference>